<dbReference type="GO" id="GO:0016020">
    <property type="term" value="C:membrane"/>
    <property type="evidence" value="ECO:0007669"/>
    <property type="project" value="UniProtKB-SubCell"/>
</dbReference>
<reference evidence="15" key="1">
    <citation type="journal article" date="2014" name="Proc. Natl. Acad. Sci. U.S.A.">
        <title>Extensive sampling of basidiomycete genomes demonstrates inadequacy of the white-rot/brown-rot paradigm for wood decay fungi.</title>
        <authorList>
            <person name="Riley R."/>
            <person name="Salamov A.A."/>
            <person name="Brown D.W."/>
            <person name="Nagy L.G."/>
            <person name="Floudas D."/>
            <person name="Held B.W."/>
            <person name="Levasseur A."/>
            <person name="Lombard V."/>
            <person name="Morin E."/>
            <person name="Otillar R."/>
            <person name="Lindquist E.A."/>
            <person name="Sun H."/>
            <person name="LaButti K.M."/>
            <person name="Schmutz J."/>
            <person name="Jabbour D."/>
            <person name="Luo H."/>
            <person name="Baker S.E."/>
            <person name="Pisabarro A.G."/>
            <person name="Walton J.D."/>
            <person name="Blanchette R.A."/>
            <person name="Henrissat B."/>
            <person name="Martin F."/>
            <person name="Cullen D."/>
            <person name="Hibbett D.S."/>
            <person name="Grigoriev I.V."/>
        </authorList>
    </citation>
    <scope>NUCLEOTIDE SEQUENCE [LARGE SCALE GENOMIC DNA]</scope>
    <source>
        <strain evidence="15">CBS 339.88</strain>
    </source>
</reference>
<dbReference type="PANTHER" id="PTHR24305">
    <property type="entry name" value="CYTOCHROME P450"/>
    <property type="match status" value="1"/>
</dbReference>
<dbReference type="PANTHER" id="PTHR24305:SF166">
    <property type="entry name" value="CYTOCHROME P450 12A4, MITOCHONDRIAL-RELATED"/>
    <property type="match status" value="1"/>
</dbReference>
<dbReference type="InterPro" id="IPR036396">
    <property type="entry name" value="Cyt_P450_sf"/>
</dbReference>
<dbReference type="PRINTS" id="PR00385">
    <property type="entry name" value="P450"/>
</dbReference>
<comment type="similarity">
    <text evidence="4">Belongs to the cytochrome P450 family.</text>
</comment>
<dbReference type="SUPFAM" id="SSF48264">
    <property type="entry name" value="Cytochrome P450"/>
    <property type="match status" value="1"/>
</dbReference>
<keyword evidence="11" id="KW-0503">Monooxygenase</keyword>
<name>A0A067SZ40_GALM3</name>
<comment type="pathway">
    <text evidence="3">Secondary metabolite biosynthesis; terpenoid biosynthesis.</text>
</comment>
<dbReference type="AlphaFoldDB" id="A0A067SZ40"/>
<evidence type="ECO:0000256" key="7">
    <source>
        <dbReference type="ARBA" id="ARBA00022723"/>
    </source>
</evidence>
<dbReference type="Pfam" id="PF00067">
    <property type="entry name" value="p450"/>
    <property type="match status" value="2"/>
</dbReference>
<evidence type="ECO:0000256" key="4">
    <source>
        <dbReference type="ARBA" id="ARBA00010617"/>
    </source>
</evidence>
<evidence type="ECO:0000313" key="14">
    <source>
        <dbReference type="EMBL" id="KDR76156.1"/>
    </source>
</evidence>
<protein>
    <recommendedName>
        <fullName evidence="16">Cytochrome P450</fullName>
    </recommendedName>
</protein>
<keyword evidence="6" id="KW-0812">Transmembrane</keyword>
<sequence length="562" mass="63876">MILAFFQSFFLLVVPWVCWRLIRRRLFPTVLDNVPGPKARSWVAGSLNELVNANAWEYHQKIAETYGAVTRVKGTFGADNLYVFDPKALHHILIKDLHIYGETEAFCAASKMIFGETLTNTHGERHRQRRKTLNPSFSSSQLREMEPIFYQIAHKVQRLFIKKAQHGPQEVDVQKWMQRLTLEVIGQAGLGYSFDELTEESVRHEYALAAHKLATMPSSIVVSETLIPLITKIGTPRFRRFVVDILPFKRIRFLRDIVDTLHRTSMGILKSKRQAIREGDSAVKAQVGGGQDIMSVMMRHNMLASEDERWSEEELVGQITAFTFGGTDTTSATLTRTLYLLALHKDVQEKVREEVRKARKENGGQDIGHDVLVSLPYLDAICKETLRLHPPISTLIRVYVEYRILLILLTFVSYRAQQDVVLPVGTPIKGLHGEQIQEVPLPKGTLIIMSIFNANRNPKIWGPDAQEWIPERWLSPLPDSVVNGNIPGVYSHLLTFIAGGRACIGFRFAQFEMKVILALLLESLEFSVSDKKIFWQMNGIVTPNLHPNIIDPTLPMVIRLAK</sequence>
<evidence type="ECO:0000256" key="5">
    <source>
        <dbReference type="ARBA" id="ARBA00022617"/>
    </source>
</evidence>
<evidence type="ECO:0000256" key="11">
    <source>
        <dbReference type="ARBA" id="ARBA00023033"/>
    </source>
</evidence>
<evidence type="ECO:0000256" key="10">
    <source>
        <dbReference type="ARBA" id="ARBA00023004"/>
    </source>
</evidence>
<dbReference type="HOGENOM" id="CLU_001570_5_11_1"/>
<comment type="subcellular location">
    <subcellularLocation>
        <location evidence="2">Membrane</location>
    </subcellularLocation>
</comment>
<evidence type="ECO:0000256" key="8">
    <source>
        <dbReference type="ARBA" id="ARBA00022989"/>
    </source>
</evidence>
<comment type="cofactor">
    <cofactor evidence="1 13">
        <name>heme</name>
        <dbReference type="ChEBI" id="CHEBI:30413"/>
    </cofactor>
</comment>
<dbReference type="CDD" id="cd11069">
    <property type="entry name" value="CYP_FUM15-like"/>
    <property type="match status" value="1"/>
</dbReference>
<dbReference type="OrthoDB" id="1470350at2759"/>
<keyword evidence="7 13" id="KW-0479">Metal-binding</keyword>
<evidence type="ECO:0000256" key="6">
    <source>
        <dbReference type="ARBA" id="ARBA00022692"/>
    </source>
</evidence>
<dbReference type="STRING" id="685588.A0A067SZ40"/>
<dbReference type="GO" id="GO:0004497">
    <property type="term" value="F:monooxygenase activity"/>
    <property type="evidence" value="ECO:0007669"/>
    <property type="project" value="UniProtKB-KW"/>
</dbReference>
<gene>
    <name evidence="14" type="ORF">GALMADRAFT_463306</name>
</gene>
<feature type="binding site" description="axial binding residue" evidence="13">
    <location>
        <position position="503"/>
    </location>
    <ligand>
        <name>heme</name>
        <dbReference type="ChEBI" id="CHEBI:30413"/>
    </ligand>
    <ligandPart>
        <name>Fe</name>
        <dbReference type="ChEBI" id="CHEBI:18248"/>
    </ligandPart>
</feature>
<evidence type="ECO:0000256" key="1">
    <source>
        <dbReference type="ARBA" id="ARBA00001971"/>
    </source>
</evidence>
<accession>A0A067SZ40</accession>
<evidence type="ECO:0000256" key="12">
    <source>
        <dbReference type="ARBA" id="ARBA00023136"/>
    </source>
</evidence>
<keyword evidence="10 13" id="KW-0408">Iron</keyword>
<evidence type="ECO:0000313" key="15">
    <source>
        <dbReference type="Proteomes" id="UP000027222"/>
    </source>
</evidence>
<keyword evidence="12" id="KW-0472">Membrane</keyword>
<dbReference type="InterPro" id="IPR002401">
    <property type="entry name" value="Cyt_P450_E_grp-I"/>
</dbReference>
<dbReference type="GO" id="GO:0020037">
    <property type="term" value="F:heme binding"/>
    <property type="evidence" value="ECO:0007669"/>
    <property type="project" value="InterPro"/>
</dbReference>
<organism evidence="14 15">
    <name type="scientific">Galerina marginata (strain CBS 339.88)</name>
    <dbReference type="NCBI Taxonomy" id="685588"/>
    <lineage>
        <taxon>Eukaryota</taxon>
        <taxon>Fungi</taxon>
        <taxon>Dikarya</taxon>
        <taxon>Basidiomycota</taxon>
        <taxon>Agaricomycotina</taxon>
        <taxon>Agaricomycetes</taxon>
        <taxon>Agaricomycetidae</taxon>
        <taxon>Agaricales</taxon>
        <taxon>Agaricineae</taxon>
        <taxon>Strophariaceae</taxon>
        <taxon>Galerina</taxon>
    </lineage>
</organism>
<evidence type="ECO:0000256" key="13">
    <source>
        <dbReference type="PIRSR" id="PIRSR602401-1"/>
    </source>
</evidence>
<dbReference type="GO" id="GO:0005506">
    <property type="term" value="F:iron ion binding"/>
    <property type="evidence" value="ECO:0007669"/>
    <property type="project" value="InterPro"/>
</dbReference>
<dbReference type="Proteomes" id="UP000027222">
    <property type="component" value="Unassembled WGS sequence"/>
</dbReference>
<keyword evidence="5 13" id="KW-0349">Heme</keyword>
<proteinExistence type="inferred from homology"/>
<dbReference type="InterPro" id="IPR050121">
    <property type="entry name" value="Cytochrome_P450_monoxygenase"/>
</dbReference>
<dbReference type="InterPro" id="IPR001128">
    <property type="entry name" value="Cyt_P450"/>
</dbReference>
<dbReference type="GO" id="GO:0016705">
    <property type="term" value="F:oxidoreductase activity, acting on paired donors, with incorporation or reduction of molecular oxygen"/>
    <property type="evidence" value="ECO:0007669"/>
    <property type="project" value="InterPro"/>
</dbReference>
<evidence type="ECO:0000256" key="9">
    <source>
        <dbReference type="ARBA" id="ARBA00023002"/>
    </source>
</evidence>
<dbReference type="Gene3D" id="1.10.630.10">
    <property type="entry name" value="Cytochrome P450"/>
    <property type="match status" value="1"/>
</dbReference>
<keyword evidence="8" id="KW-1133">Transmembrane helix</keyword>
<evidence type="ECO:0000256" key="3">
    <source>
        <dbReference type="ARBA" id="ARBA00004721"/>
    </source>
</evidence>
<dbReference type="PRINTS" id="PR00463">
    <property type="entry name" value="EP450I"/>
</dbReference>
<dbReference type="EMBL" id="KL142379">
    <property type="protein sequence ID" value="KDR76156.1"/>
    <property type="molecule type" value="Genomic_DNA"/>
</dbReference>
<keyword evidence="9" id="KW-0560">Oxidoreductase</keyword>
<evidence type="ECO:0000256" key="2">
    <source>
        <dbReference type="ARBA" id="ARBA00004370"/>
    </source>
</evidence>
<evidence type="ECO:0008006" key="16">
    <source>
        <dbReference type="Google" id="ProtNLM"/>
    </source>
</evidence>
<keyword evidence="15" id="KW-1185">Reference proteome</keyword>